<dbReference type="InParanoid" id="A0A2G5CCV3"/>
<dbReference type="STRING" id="218851.A0A2G5CCV3"/>
<sequence length="163" mass="19254">MEFDYTKSISSWFQGIANQQQFNVHPSPRPATKILKKKKLKINVHIPVGTRVVFDEENNMLPSIAELANTDNTNSGNDLIQHDIVQDRYEKFKKDMKIKEKKTRFRINKCIQKMRSKAKIKLRRRVEVSSELDDKETKERSGKNQRCFFNLTVITKMVRRKQV</sequence>
<dbReference type="AlphaFoldDB" id="A0A2G5CCV3"/>
<protein>
    <submittedName>
        <fullName evidence="1">Uncharacterized protein</fullName>
    </submittedName>
</protein>
<dbReference type="Proteomes" id="UP000230069">
    <property type="component" value="Unassembled WGS sequence"/>
</dbReference>
<evidence type="ECO:0000313" key="1">
    <source>
        <dbReference type="EMBL" id="PIA29094.1"/>
    </source>
</evidence>
<organism evidence="1 2">
    <name type="scientific">Aquilegia coerulea</name>
    <name type="common">Rocky mountain columbine</name>
    <dbReference type="NCBI Taxonomy" id="218851"/>
    <lineage>
        <taxon>Eukaryota</taxon>
        <taxon>Viridiplantae</taxon>
        <taxon>Streptophyta</taxon>
        <taxon>Embryophyta</taxon>
        <taxon>Tracheophyta</taxon>
        <taxon>Spermatophyta</taxon>
        <taxon>Magnoliopsida</taxon>
        <taxon>Ranunculales</taxon>
        <taxon>Ranunculaceae</taxon>
        <taxon>Thalictroideae</taxon>
        <taxon>Aquilegia</taxon>
    </lineage>
</organism>
<dbReference type="EMBL" id="KZ305080">
    <property type="protein sequence ID" value="PIA29094.1"/>
    <property type="molecule type" value="Genomic_DNA"/>
</dbReference>
<evidence type="ECO:0000313" key="2">
    <source>
        <dbReference type="Proteomes" id="UP000230069"/>
    </source>
</evidence>
<proteinExistence type="predicted"/>
<reference evidence="1 2" key="1">
    <citation type="submission" date="2017-09" db="EMBL/GenBank/DDBJ databases">
        <title>WGS assembly of Aquilegia coerulea Goldsmith.</title>
        <authorList>
            <person name="Hodges S."/>
            <person name="Kramer E."/>
            <person name="Nordborg M."/>
            <person name="Tomkins J."/>
            <person name="Borevitz J."/>
            <person name="Derieg N."/>
            <person name="Yan J."/>
            <person name="Mihaltcheva S."/>
            <person name="Hayes R.D."/>
            <person name="Rokhsar D."/>
        </authorList>
    </citation>
    <scope>NUCLEOTIDE SEQUENCE [LARGE SCALE GENOMIC DNA]</scope>
    <source>
        <strain evidence="2">cv. Goldsmith</strain>
    </source>
</reference>
<name>A0A2G5CCV3_AQUCA</name>
<accession>A0A2G5CCV3</accession>
<gene>
    <name evidence="1" type="ORF">AQUCO_06300050v1</name>
</gene>
<keyword evidence="2" id="KW-1185">Reference proteome</keyword>